<evidence type="ECO:0000256" key="4">
    <source>
        <dbReference type="ARBA" id="ARBA00022989"/>
    </source>
</evidence>
<evidence type="ECO:0000256" key="6">
    <source>
        <dbReference type="SAM" id="Phobius"/>
    </source>
</evidence>
<keyword evidence="3 6" id="KW-0812">Transmembrane</keyword>
<protein>
    <submittedName>
        <fullName evidence="9">ABC transporter permease</fullName>
    </submittedName>
</protein>
<dbReference type="InterPro" id="IPR003838">
    <property type="entry name" value="ABC3_permease_C"/>
</dbReference>
<accession>A0A418M5Y6</accession>
<dbReference type="GO" id="GO:0022857">
    <property type="term" value="F:transmembrane transporter activity"/>
    <property type="evidence" value="ECO:0007669"/>
    <property type="project" value="TreeGrafter"/>
</dbReference>
<feature type="transmembrane region" description="Helical" evidence="6">
    <location>
        <begin position="475"/>
        <end position="499"/>
    </location>
</feature>
<sequence length="897" mass="100062">MQHSPKPPPRLADRLLAWFVAPHRLETLQGDLHEEFAYQVERVGERRARWRYWRDVLGFVRPYIIKRKTNEYPNPTNTDMILNNLLIAWRSLKRNRSFTALNVLGLSVGVAAALLLFMTVRYELSFDRFHTEPDRIYRVVREQVLANGDKEVTPGNPLPMAAALKTDIPQFETIVPVFGTLDPQITVLGSNPNATNSATKFLEDDEGMIVGPEFFQLFNFRWLIGQPDALAQPNVMALSKTFAEKYFGDAQQAVGKFLRINNHTTMRVVGVLADAPLNTSFPMNIVISYATKQADKSAERFGFGSFDDWGSTSSNDQIFIRLPRNFPVSSADALLEKFSRKHYDGRDKDKKTHFLSPLADLHHDNRYDTFSNKVAVVSLQRIWNLAIVGGLLLLMACVNFVNIASALATRRAKEVSVRKVLGSQKGQLILQFLTETFLMVFVSLLLGVGLAYVALPFVSTLFNIPAQASLYFGPGLGLPLLGLLVLLTLLAGLYPALILSSFSPLDMFRKQISRGWLRQPLLRGISLRQSLIVFQFASAMVLIISTVINLRQMDYLSRMDLGFNKEGIFNFGMDTEYGTRNATLRNELLRIPGVSAVTFSSDVPSSDSRWQSTFAFTNLSKNEDFIASLKMADGNYFKTHGITFLAGAPYAVNDTLPKFVVNETLLKKLGVKNPASVVGRNLRLGGATGPIVGVVKDFHTNSARDGGVQPLLLTPSQKFYYAGSVKIRSQNLAQTVERIKATHARVFPEVAFVGRFYEESLNAYYKAEEQMGWLYRAFAGLTIFIACLGLFGLAAFTAEQRTKEIGIRKVLGASVAGIVALLSKDFLKLVVIAIGIASPIAWYLMSQWLQDFTYRIDIEWWVFAVAGLLAVGITLLTVSFQSIKAALMNPVKSLRSE</sequence>
<feature type="domain" description="MacB-like periplasmic core" evidence="8">
    <location>
        <begin position="99"/>
        <end position="324"/>
    </location>
</feature>
<evidence type="ECO:0000313" key="10">
    <source>
        <dbReference type="Proteomes" id="UP000283523"/>
    </source>
</evidence>
<evidence type="ECO:0000256" key="1">
    <source>
        <dbReference type="ARBA" id="ARBA00004651"/>
    </source>
</evidence>
<evidence type="ECO:0000256" key="2">
    <source>
        <dbReference type="ARBA" id="ARBA00022475"/>
    </source>
</evidence>
<evidence type="ECO:0000313" key="9">
    <source>
        <dbReference type="EMBL" id="RIV21337.1"/>
    </source>
</evidence>
<feature type="transmembrane region" description="Helical" evidence="6">
    <location>
        <begin position="100"/>
        <end position="120"/>
    </location>
</feature>
<dbReference type="RefSeq" id="WP_119669131.1">
    <property type="nucleotide sequence ID" value="NZ_QXED01000005.1"/>
</dbReference>
<reference evidence="9 10" key="1">
    <citation type="submission" date="2018-08" db="EMBL/GenBank/DDBJ databases">
        <title>Fibrisoma montanum sp. nov., isolated from Danxia mountain soil.</title>
        <authorList>
            <person name="Huang Y."/>
        </authorList>
    </citation>
    <scope>NUCLEOTIDE SEQUENCE [LARGE SCALE GENOMIC DNA]</scope>
    <source>
        <strain evidence="9 10">HYT19</strain>
    </source>
</reference>
<evidence type="ECO:0000259" key="7">
    <source>
        <dbReference type="Pfam" id="PF02687"/>
    </source>
</evidence>
<feature type="domain" description="ABC3 transporter permease C-terminal" evidence="7">
    <location>
        <begin position="387"/>
        <end position="504"/>
    </location>
</feature>
<feature type="transmembrane region" description="Helical" evidence="6">
    <location>
        <begin position="826"/>
        <end position="845"/>
    </location>
</feature>
<dbReference type="PANTHER" id="PTHR30572">
    <property type="entry name" value="MEMBRANE COMPONENT OF TRANSPORTER-RELATED"/>
    <property type="match status" value="1"/>
</dbReference>
<evidence type="ECO:0000256" key="5">
    <source>
        <dbReference type="ARBA" id="ARBA00023136"/>
    </source>
</evidence>
<dbReference type="Pfam" id="PF12704">
    <property type="entry name" value="MacB_PCD"/>
    <property type="match status" value="2"/>
</dbReference>
<feature type="transmembrane region" description="Helical" evidence="6">
    <location>
        <begin position="773"/>
        <end position="798"/>
    </location>
</feature>
<feature type="transmembrane region" description="Helical" evidence="6">
    <location>
        <begin position="428"/>
        <end position="455"/>
    </location>
</feature>
<dbReference type="OrthoDB" id="5933722at2"/>
<name>A0A418M5Y6_9BACT</name>
<dbReference type="AlphaFoldDB" id="A0A418M5Y6"/>
<evidence type="ECO:0000256" key="3">
    <source>
        <dbReference type="ARBA" id="ARBA00022692"/>
    </source>
</evidence>
<dbReference type="NCBIfam" id="NF038404">
    <property type="entry name" value="perm_prefix_2"/>
    <property type="match status" value="1"/>
</dbReference>
<feature type="domain" description="MacB-like periplasmic core" evidence="8">
    <location>
        <begin position="584"/>
        <end position="738"/>
    </location>
</feature>
<gene>
    <name evidence="9" type="ORF">DYU11_18190</name>
</gene>
<feature type="transmembrane region" description="Helical" evidence="6">
    <location>
        <begin position="382"/>
        <end position="407"/>
    </location>
</feature>
<evidence type="ECO:0000259" key="8">
    <source>
        <dbReference type="Pfam" id="PF12704"/>
    </source>
</evidence>
<keyword evidence="4 6" id="KW-1133">Transmembrane helix</keyword>
<comment type="caution">
    <text evidence="9">The sequence shown here is derived from an EMBL/GenBank/DDBJ whole genome shotgun (WGS) entry which is preliminary data.</text>
</comment>
<comment type="subcellular location">
    <subcellularLocation>
        <location evidence="1">Cell membrane</location>
        <topology evidence="1">Multi-pass membrane protein</topology>
    </subcellularLocation>
</comment>
<dbReference type="InterPro" id="IPR050250">
    <property type="entry name" value="Macrolide_Exporter_MacB"/>
</dbReference>
<dbReference type="InterPro" id="IPR047699">
    <property type="entry name" value="Permease_put_prefix"/>
</dbReference>
<dbReference type="Proteomes" id="UP000283523">
    <property type="component" value="Unassembled WGS sequence"/>
</dbReference>
<keyword evidence="5 6" id="KW-0472">Membrane</keyword>
<keyword evidence="10" id="KW-1185">Reference proteome</keyword>
<feature type="domain" description="ABC3 transporter permease C-terminal" evidence="7">
    <location>
        <begin position="777"/>
        <end position="890"/>
    </location>
</feature>
<organism evidence="9 10">
    <name type="scientific">Fibrisoma montanum</name>
    <dbReference type="NCBI Taxonomy" id="2305895"/>
    <lineage>
        <taxon>Bacteria</taxon>
        <taxon>Pseudomonadati</taxon>
        <taxon>Bacteroidota</taxon>
        <taxon>Cytophagia</taxon>
        <taxon>Cytophagales</taxon>
        <taxon>Spirosomataceae</taxon>
        <taxon>Fibrisoma</taxon>
    </lineage>
</organism>
<dbReference type="GO" id="GO:0005886">
    <property type="term" value="C:plasma membrane"/>
    <property type="evidence" value="ECO:0007669"/>
    <property type="project" value="UniProtKB-SubCell"/>
</dbReference>
<keyword evidence="2" id="KW-1003">Cell membrane</keyword>
<dbReference type="Pfam" id="PF02687">
    <property type="entry name" value="FtsX"/>
    <property type="match status" value="2"/>
</dbReference>
<proteinExistence type="predicted"/>
<dbReference type="EMBL" id="QXED01000005">
    <property type="protein sequence ID" value="RIV21337.1"/>
    <property type="molecule type" value="Genomic_DNA"/>
</dbReference>
<dbReference type="PANTHER" id="PTHR30572:SF18">
    <property type="entry name" value="ABC-TYPE MACROLIDE FAMILY EXPORT SYSTEM PERMEASE COMPONENT 2"/>
    <property type="match status" value="1"/>
</dbReference>
<feature type="transmembrane region" description="Helical" evidence="6">
    <location>
        <begin position="531"/>
        <end position="550"/>
    </location>
</feature>
<dbReference type="InterPro" id="IPR025857">
    <property type="entry name" value="MacB_PCD"/>
</dbReference>
<feature type="transmembrane region" description="Helical" evidence="6">
    <location>
        <begin position="860"/>
        <end position="880"/>
    </location>
</feature>